<protein>
    <submittedName>
        <fullName evidence="1">Esterase lipase thioesterase active site</fullName>
    </submittedName>
</protein>
<comment type="caution">
    <text evidence="1">The sequence shown here is derived from an EMBL/GenBank/DDBJ whole genome shotgun (WGS) entry which is preliminary data.</text>
</comment>
<evidence type="ECO:0000313" key="2">
    <source>
        <dbReference type="Proteomes" id="UP001150603"/>
    </source>
</evidence>
<keyword evidence="2" id="KW-1185">Reference proteome</keyword>
<gene>
    <name evidence="1" type="primary">dap2_1</name>
    <name evidence="1" type="ORF">FBU59_000262</name>
</gene>
<organism evidence="1 2">
    <name type="scientific">Linderina macrospora</name>
    <dbReference type="NCBI Taxonomy" id="4868"/>
    <lineage>
        <taxon>Eukaryota</taxon>
        <taxon>Fungi</taxon>
        <taxon>Fungi incertae sedis</taxon>
        <taxon>Zoopagomycota</taxon>
        <taxon>Kickxellomycotina</taxon>
        <taxon>Kickxellomycetes</taxon>
        <taxon>Kickxellales</taxon>
        <taxon>Kickxellaceae</taxon>
        <taxon>Linderina</taxon>
    </lineage>
</organism>
<dbReference type="Proteomes" id="UP001150603">
    <property type="component" value="Unassembled WGS sequence"/>
</dbReference>
<evidence type="ECO:0000313" key="1">
    <source>
        <dbReference type="EMBL" id="KAJ1951265.1"/>
    </source>
</evidence>
<reference evidence="1" key="1">
    <citation type="submission" date="2022-07" db="EMBL/GenBank/DDBJ databases">
        <title>Phylogenomic reconstructions and comparative analyses of Kickxellomycotina fungi.</title>
        <authorList>
            <person name="Reynolds N.K."/>
            <person name="Stajich J.E."/>
            <person name="Barry K."/>
            <person name="Grigoriev I.V."/>
            <person name="Crous P."/>
            <person name="Smith M.E."/>
        </authorList>
    </citation>
    <scope>NUCLEOTIDE SEQUENCE</scope>
    <source>
        <strain evidence="1">NRRL 5244</strain>
    </source>
</reference>
<proteinExistence type="predicted"/>
<accession>A0ACC1JH33</accession>
<sequence length="118" mass="13481">MHLVGPYPEARDTYLQRSPLHSVDKLACPAILLQGLEDKVVPPNQAMLMVDTLRKKGIKAVHIEFEGKQHGFRQAKNIVHTLEAQFYFFCNILSFEPADDIGLVELFNYEYVLSFSPM</sequence>
<dbReference type="EMBL" id="JANBPW010000034">
    <property type="protein sequence ID" value="KAJ1951265.1"/>
    <property type="molecule type" value="Genomic_DNA"/>
</dbReference>
<name>A0ACC1JH33_9FUNG</name>